<feature type="region of interest" description="Disordered" evidence="1">
    <location>
        <begin position="146"/>
        <end position="175"/>
    </location>
</feature>
<gene>
    <name evidence="2" type="ORF">Kpho01_28530</name>
</gene>
<dbReference type="Proteomes" id="UP001165143">
    <property type="component" value="Unassembled WGS sequence"/>
</dbReference>
<dbReference type="RefSeq" id="WP_033256064.1">
    <property type="nucleotide sequence ID" value="NZ_BSRX01000014.1"/>
</dbReference>
<dbReference type="AlphaFoldDB" id="A0A9W6PHA4"/>
<evidence type="ECO:0000313" key="3">
    <source>
        <dbReference type="Proteomes" id="UP001165143"/>
    </source>
</evidence>
<sequence length="349" mass="37692">MEILACAHCGAALTGPVTRVRFPPYANHPVGNGHPMPVLMDAGTYAVDPEPSGGPWRPWADLAEGEAEARGYYAPVAGVRDGRVGRLLCAPGDATGTVLVPERADGTCCGITGDNLSCASCLRPVGGRDDGCSIWQAARFDPRAVRTVPAGPDRPPADWTELVHDRSGPLPVSERGRWNERCTQETTLALAHLIAAADGHPVRIEHGHATALLGPELARRLGTATATGPAKRCALHGPDLPLVGPRPDLALVPLHPQTGEVWPAPPGVRAVPLHVEVWRHLAFHDERPAVRAGRLLRAELARDDPQPLHRGYWLWVDHRLMRDVLARHPAVRRPGVRAVYDVLLRGYDH</sequence>
<protein>
    <submittedName>
        <fullName evidence="2">Uncharacterized protein</fullName>
    </submittedName>
</protein>
<evidence type="ECO:0000256" key="1">
    <source>
        <dbReference type="SAM" id="MobiDB-lite"/>
    </source>
</evidence>
<evidence type="ECO:0000313" key="2">
    <source>
        <dbReference type="EMBL" id="GLW54842.1"/>
    </source>
</evidence>
<organism evidence="2 3">
    <name type="scientific">Kitasatospora phosalacinea</name>
    <dbReference type="NCBI Taxonomy" id="2065"/>
    <lineage>
        <taxon>Bacteria</taxon>
        <taxon>Bacillati</taxon>
        <taxon>Actinomycetota</taxon>
        <taxon>Actinomycetes</taxon>
        <taxon>Kitasatosporales</taxon>
        <taxon>Streptomycetaceae</taxon>
        <taxon>Kitasatospora</taxon>
    </lineage>
</organism>
<name>A0A9W6PHA4_9ACTN</name>
<dbReference type="OrthoDB" id="3280727at2"/>
<accession>A0A9W6PHA4</accession>
<proteinExistence type="predicted"/>
<dbReference type="EMBL" id="BSRX01000014">
    <property type="protein sequence ID" value="GLW54842.1"/>
    <property type="molecule type" value="Genomic_DNA"/>
</dbReference>
<comment type="caution">
    <text evidence="2">The sequence shown here is derived from an EMBL/GenBank/DDBJ whole genome shotgun (WGS) entry which is preliminary data.</text>
</comment>
<reference evidence="2" key="1">
    <citation type="submission" date="2023-02" db="EMBL/GenBank/DDBJ databases">
        <title>Kitasatospora phosalacinea NBRC 14362.</title>
        <authorList>
            <person name="Ichikawa N."/>
            <person name="Sato H."/>
            <person name="Tonouchi N."/>
        </authorList>
    </citation>
    <scope>NUCLEOTIDE SEQUENCE</scope>
    <source>
        <strain evidence="2">NBRC 14362</strain>
    </source>
</reference>